<evidence type="ECO:0000313" key="3">
    <source>
        <dbReference type="Proteomes" id="UP001229421"/>
    </source>
</evidence>
<protein>
    <submittedName>
        <fullName evidence="2">Uncharacterized protein</fullName>
    </submittedName>
</protein>
<feature type="signal peptide" evidence="1">
    <location>
        <begin position="1"/>
        <end position="21"/>
    </location>
</feature>
<reference evidence="2" key="1">
    <citation type="journal article" date="2023" name="bioRxiv">
        <title>Improved chromosome-level genome assembly for marigold (Tagetes erecta).</title>
        <authorList>
            <person name="Jiang F."/>
            <person name="Yuan L."/>
            <person name="Wang S."/>
            <person name="Wang H."/>
            <person name="Xu D."/>
            <person name="Wang A."/>
            <person name="Fan W."/>
        </authorList>
    </citation>
    <scope>NUCLEOTIDE SEQUENCE</scope>
    <source>
        <strain evidence="2">WSJ</strain>
        <tissue evidence="2">Leaf</tissue>
    </source>
</reference>
<evidence type="ECO:0000256" key="1">
    <source>
        <dbReference type="SAM" id="SignalP"/>
    </source>
</evidence>
<dbReference type="AlphaFoldDB" id="A0AAD8LB80"/>
<keyword evidence="3" id="KW-1185">Reference proteome</keyword>
<keyword evidence="1" id="KW-0732">Signal</keyword>
<dbReference type="EMBL" id="JAUHHV010000001">
    <property type="protein sequence ID" value="KAK1439199.1"/>
    <property type="molecule type" value="Genomic_DNA"/>
</dbReference>
<accession>A0AAD8LB80</accession>
<proteinExistence type="predicted"/>
<evidence type="ECO:0000313" key="2">
    <source>
        <dbReference type="EMBL" id="KAK1439199.1"/>
    </source>
</evidence>
<sequence>MGVSWRRLSPVLLWMKQLVNSDFDDIGVLKSDIVGGTRSGVDLVVAVVLVLDYLYCEPVDDLCIVVVDVIGDATSTATFLGYDDGM</sequence>
<gene>
    <name evidence="2" type="ORF">QVD17_05015</name>
</gene>
<comment type="caution">
    <text evidence="2">The sequence shown here is derived from an EMBL/GenBank/DDBJ whole genome shotgun (WGS) entry which is preliminary data.</text>
</comment>
<name>A0AAD8LB80_TARER</name>
<organism evidence="2 3">
    <name type="scientific">Tagetes erecta</name>
    <name type="common">African marigold</name>
    <dbReference type="NCBI Taxonomy" id="13708"/>
    <lineage>
        <taxon>Eukaryota</taxon>
        <taxon>Viridiplantae</taxon>
        <taxon>Streptophyta</taxon>
        <taxon>Embryophyta</taxon>
        <taxon>Tracheophyta</taxon>
        <taxon>Spermatophyta</taxon>
        <taxon>Magnoliopsida</taxon>
        <taxon>eudicotyledons</taxon>
        <taxon>Gunneridae</taxon>
        <taxon>Pentapetalae</taxon>
        <taxon>asterids</taxon>
        <taxon>campanulids</taxon>
        <taxon>Asterales</taxon>
        <taxon>Asteraceae</taxon>
        <taxon>Asteroideae</taxon>
        <taxon>Heliantheae alliance</taxon>
        <taxon>Tageteae</taxon>
        <taxon>Tagetes</taxon>
    </lineage>
</organism>
<dbReference type="Proteomes" id="UP001229421">
    <property type="component" value="Unassembled WGS sequence"/>
</dbReference>
<feature type="chain" id="PRO_5042180318" evidence="1">
    <location>
        <begin position="22"/>
        <end position="86"/>
    </location>
</feature>